<evidence type="ECO:0000313" key="2">
    <source>
        <dbReference type="EMBL" id="MEQ2370271.1"/>
    </source>
</evidence>
<keyword evidence="1" id="KW-0472">Membrane</keyword>
<dbReference type="EMBL" id="JBBMEJ010000004">
    <property type="protein sequence ID" value="MEQ2370271.1"/>
    <property type="molecule type" value="Genomic_DNA"/>
</dbReference>
<keyword evidence="1" id="KW-0812">Transmembrane</keyword>
<accession>A0ABV1BDH2</accession>
<sequence>MELGRVHAIEYKAMRLVVGTTGFAKEAWPEKVQKVTLTQQEEDLSVNGKLRTAQQLVSNNRYQAYKERIVSKCTECKDALAENTRNVQGKSIHISKEIVKKLEVCMSILVILVIAISIMIRRLIVQPLLSYNQSIKNGEIFG</sequence>
<evidence type="ECO:0000256" key="1">
    <source>
        <dbReference type="SAM" id="Phobius"/>
    </source>
</evidence>
<evidence type="ECO:0000313" key="3">
    <source>
        <dbReference type="Proteomes" id="UP001473063"/>
    </source>
</evidence>
<gene>
    <name evidence="2" type="ORF">WMO28_04790</name>
</gene>
<comment type="caution">
    <text evidence="2">The sequence shown here is derived from an EMBL/GenBank/DDBJ whole genome shotgun (WGS) entry which is preliminary data.</text>
</comment>
<reference evidence="2 3" key="1">
    <citation type="submission" date="2024-03" db="EMBL/GenBank/DDBJ databases">
        <title>Human intestinal bacterial collection.</title>
        <authorList>
            <person name="Pauvert C."/>
            <person name="Hitch T.C.A."/>
            <person name="Clavel T."/>
        </authorList>
    </citation>
    <scope>NUCLEOTIDE SEQUENCE [LARGE SCALE GENOMIC DNA]</scope>
    <source>
        <strain evidence="2 3">CLA-JM-H16</strain>
    </source>
</reference>
<organism evidence="2 3">
    <name type="scientific">Blautia aquisgranensis</name>
    <dbReference type="NCBI Taxonomy" id="3133153"/>
    <lineage>
        <taxon>Bacteria</taxon>
        <taxon>Bacillati</taxon>
        <taxon>Bacillota</taxon>
        <taxon>Clostridia</taxon>
        <taxon>Lachnospirales</taxon>
        <taxon>Lachnospiraceae</taxon>
        <taxon>Blautia</taxon>
    </lineage>
</organism>
<keyword evidence="1" id="KW-1133">Transmembrane helix</keyword>
<feature type="transmembrane region" description="Helical" evidence="1">
    <location>
        <begin position="104"/>
        <end position="124"/>
    </location>
</feature>
<keyword evidence="3" id="KW-1185">Reference proteome</keyword>
<proteinExistence type="predicted"/>
<dbReference type="RefSeq" id="WP_178642358.1">
    <property type="nucleotide sequence ID" value="NZ_JBBMEJ010000004.1"/>
</dbReference>
<dbReference type="Proteomes" id="UP001473063">
    <property type="component" value="Unassembled WGS sequence"/>
</dbReference>
<name>A0ABV1BDH2_9FIRM</name>
<protein>
    <submittedName>
        <fullName evidence="2">Uncharacterized protein</fullName>
    </submittedName>
</protein>